<dbReference type="AlphaFoldDB" id="A0A9P8QDG8"/>
<organism evidence="4 5">
    <name type="scientific">Wickerhamomyces pijperi</name>
    <name type="common">Yeast</name>
    <name type="synonym">Pichia pijperi</name>
    <dbReference type="NCBI Taxonomy" id="599730"/>
    <lineage>
        <taxon>Eukaryota</taxon>
        <taxon>Fungi</taxon>
        <taxon>Dikarya</taxon>
        <taxon>Ascomycota</taxon>
        <taxon>Saccharomycotina</taxon>
        <taxon>Saccharomycetes</taxon>
        <taxon>Phaffomycetales</taxon>
        <taxon>Wickerhamomycetaceae</taxon>
        <taxon>Wickerhamomyces</taxon>
    </lineage>
</organism>
<comment type="caution">
    <text evidence="4">The sequence shown here is derived from an EMBL/GenBank/DDBJ whole genome shotgun (WGS) entry which is preliminary data.</text>
</comment>
<keyword evidence="5" id="KW-1185">Reference proteome</keyword>
<feature type="compositionally biased region" description="Basic and acidic residues" evidence="2">
    <location>
        <begin position="211"/>
        <end position="223"/>
    </location>
</feature>
<protein>
    <recommendedName>
        <fullName evidence="3">Rad60/SUMO-like domain-containing protein</fullName>
    </recommendedName>
</protein>
<feature type="domain" description="Rad60/SUMO-like" evidence="3">
    <location>
        <begin position="621"/>
        <end position="691"/>
    </location>
</feature>
<reference evidence="4" key="2">
    <citation type="submission" date="2021-01" db="EMBL/GenBank/DDBJ databases">
        <authorList>
            <person name="Schikora-Tamarit M.A."/>
        </authorList>
    </citation>
    <scope>NUCLEOTIDE SEQUENCE</scope>
    <source>
        <strain evidence="4">CBS2887</strain>
    </source>
</reference>
<gene>
    <name evidence="4" type="ORF">WICPIJ_001453</name>
</gene>
<feature type="compositionally biased region" description="Polar residues" evidence="2">
    <location>
        <begin position="9"/>
        <end position="22"/>
    </location>
</feature>
<name>A0A9P8QDG8_WICPI</name>
<evidence type="ECO:0000259" key="3">
    <source>
        <dbReference type="Pfam" id="PF11976"/>
    </source>
</evidence>
<accession>A0A9P8QDG8</accession>
<feature type="compositionally biased region" description="Low complexity" evidence="2">
    <location>
        <begin position="397"/>
        <end position="419"/>
    </location>
</feature>
<evidence type="ECO:0000256" key="2">
    <source>
        <dbReference type="SAM" id="MobiDB-lite"/>
    </source>
</evidence>
<evidence type="ECO:0000256" key="1">
    <source>
        <dbReference type="SAM" id="Coils"/>
    </source>
</evidence>
<dbReference type="InterPro" id="IPR029071">
    <property type="entry name" value="Ubiquitin-like_domsf"/>
</dbReference>
<dbReference type="Gene3D" id="3.10.20.90">
    <property type="entry name" value="Phosphatidylinositol 3-kinase Catalytic Subunit, Chain A, domain 1"/>
    <property type="match status" value="1"/>
</dbReference>
<dbReference type="CDD" id="cd17080">
    <property type="entry name" value="Ubl_SLD2_Esc2_like"/>
    <property type="match status" value="1"/>
</dbReference>
<dbReference type="EMBL" id="JAEUBG010000740">
    <property type="protein sequence ID" value="KAH3687552.1"/>
    <property type="molecule type" value="Genomic_DNA"/>
</dbReference>
<dbReference type="Proteomes" id="UP000774326">
    <property type="component" value="Unassembled WGS sequence"/>
</dbReference>
<evidence type="ECO:0000313" key="5">
    <source>
        <dbReference type="Proteomes" id="UP000774326"/>
    </source>
</evidence>
<dbReference type="SUPFAM" id="SSF54236">
    <property type="entry name" value="Ubiquitin-like"/>
    <property type="match status" value="1"/>
</dbReference>
<feature type="region of interest" description="Disordered" evidence="2">
    <location>
        <begin position="1"/>
        <end position="36"/>
    </location>
</feature>
<dbReference type="Pfam" id="PF11976">
    <property type="entry name" value="Rad60-SLD"/>
    <property type="match status" value="1"/>
</dbReference>
<feature type="region of interest" description="Disordered" evidence="2">
    <location>
        <begin position="187"/>
        <end position="251"/>
    </location>
</feature>
<feature type="compositionally biased region" description="Low complexity" evidence="2">
    <location>
        <begin position="228"/>
        <end position="249"/>
    </location>
</feature>
<feature type="region of interest" description="Disordered" evidence="2">
    <location>
        <begin position="395"/>
        <end position="425"/>
    </location>
</feature>
<keyword evidence="1" id="KW-0175">Coiled coil</keyword>
<proteinExistence type="predicted"/>
<sequence length="693" mass="77132">MSDPRKSNLEVQSDTGAVSSGVTHPPPSGPGPASTVLQNKILLQAQASNLEDSMSKDTSIKTNISEINETNKETLADNFINNDSQLISDTRRPLVIDTGTPSYNTENNSPTDTTNLETRSLLVGGTSTEIAPLNNENQPIKPIENTTRSTAAAAATTATDTKTTVNKYQSITDDFFSLYTPTFGLPEPKKKKKKKVKKAKRESSIESTGSVKDESVVSVEDKSGTTLEPAAESTVEAVPEVETVPQIEQVEPEVELVELGEEHELEPENQTANDMGLVNLDSGEEDEALILDEEEPMQSPLLAKKNAEELDSVNVVQEFTDNKNNNKRKATTPVATDTPKVVKAVKIPSFTDYKRFTTSTSSSNNNYNSNDDDAYLEDDLLRKLKTHSAMPKFFRQSTAGSATSEDSTSASATTASATETPDRIYSMKIKSNLPGSENQEVQVRSKGSKQFQSIMKKTLKYLITQRNLQGLQLLNHTMDRIVLLWKQTHEISPYMKPDNLNIPANPDGSDTVIELDLYTKEQTSYLEEAKREQLRLEKEQKKKDEAMDQFLTQLQKQKEEEERLALQGTQEDEEALGLLNEDDLKILSEVKSKEHSVEQPMTQNLEVNNNAAENEEDDYFKIFLKSADNEKLTVQVNFHTRLSKLAAYFLEKKGLPADSKIRFVFDDEPLDLDSAVGDTELEEDFSIDVYVDK</sequence>
<feature type="coiled-coil region" evidence="1">
    <location>
        <begin position="526"/>
        <end position="571"/>
    </location>
</feature>
<dbReference type="InterPro" id="IPR022617">
    <property type="entry name" value="Rad60/SUMO-like_dom"/>
</dbReference>
<dbReference type="OrthoDB" id="3365399at2759"/>
<reference evidence="4" key="1">
    <citation type="journal article" date="2021" name="Open Biol.">
        <title>Shared evolutionary footprints suggest mitochondrial oxidative damage underlies multiple complex I losses in fungi.</title>
        <authorList>
            <person name="Schikora-Tamarit M.A."/>
            <person name="Marcet-Houben M."/>
            <person name="Nosek J."/>
            <person name="Gabaldon T."/>
        </authorList>
    </citation>
    <scope>NUCLEOTIDE SEQUENCE</scope>
    <source>
        <strain evidence="4">CBS2887</strain>
    </source>
</reference>
<evidence type="ECO:0000313" key="4">
    <source>
        <dbReference type="EMBL" id="KAH3687552.1"/>
    </source>
</evidence>
<feature type="compositionally biased region" description="Basic residues" evidence="2">
    <location>
        <begin position="189"/>
        <end position="200"/>
    </location>
</feature>